<gene>
    <name evidence="9" type="ORF">PMACD_LOCUS2359</name>
</gene>
<evidence type="ECO:0000259" key="8">
    <source>
        <dbReference type="PROSITE" id="PS50940"/>
    </source>
</evidence>
<keyword evidence="5" id="KW-0325">Glycoprotein</keyword>
<feature type="compositionally biased region" description="Acidic residues" evidence="6">
    <location>
        <begin position="409"/>
        <end position="423"/>
    </location>
</feature>
<feature type="domain" description="Chitin-binding type-2" evidence="8">
    <location>
        <begin position="290"/>
        <end position="357"/>
    </location>
</feature>
<keyword evidence="3" id="KW-0677">Repeat</keyword>
<feature type="region of interest" description="Disordered" evidence="6">
    <location>
        <begin position="82"/>
        <end position="156"/>
    </location>
</feature>
<keyword evidence="10" id="KW-1185">Reference proteome</keyword>
<proteinExistence type="predicted"/>
<dbReference type="PANTHER" id="PTHR23301:SF98">
    <property type="entry name" value="CHITIN-BINDING TYPE-2 DOMAIN-CONTAINING PROTEIN-RELATED"/>
    <property type="match status" value="1"/>
</dbReference>
<dbReference type="EMBL" id="CAJOBZ010000004">
    <property type="protein sequence ID" value="CAF4781307.1"/>
    <property type="molecule type" value="Genomic_DNA"/>
</dbReference>
<feature type="compositionally biased region" description="Polar residues" evidence="6">
    <location>
        <begin position="139"/>
        <end position="149"/>
    </location>
</feature>
<sequence length="423" mass="46291">MRVFILVALCAVAYGQMLSDDSLNTQEDEFAIEETGGIEENGFSLREQSDVGVASQDNAAALQETSDTGSASQDNVANIEESVDANSQSVNLKETSDLSDGGNEASLTETGDVDNASELSDDGDISKVIEGGDVGGESSKYQAQDQYEAQSAPRALSSKTCIEKNERYSIPGSCDRYIECLNGTAEEKLCPDGLRYNPNVKFNVYPCQYPNDVPCLARSSLQTPQATADCPHQFGYFRSGDSKNCGTFKNCVNGVGYDFNCPEGLAFSSETYRCDWPDLVPECDVEAFLGFRCPEVRVSEELGPPAGFRFYRSAEDCQKYFICIDGKPRRLSCGGYNAFDELTESCVAADEISACPSELRTQAERSRKAESQRLTAENAISGFRKALEEVTTFAPYDDIRSENLRGEDEQIIDNNAEEEQPEI</sequence>
<comment type="caution">
    <text evidence="9">The sequence shown here is derived from an EMBL/GenBank/DDBJ whole genome shotgun (WGS) entry which is preliminary data.</text>
</comment>
<dbReference type="SMART" id="SM00494">
    <property type="entry name" value="ChtBD2"/>
    <property type="match status" value="3"/>
</dbReference>
<reference evidence="9" key="1">
    <citation type="submission" date="2021-02" db="EMBL/GenBank/DDBJ databases">
        <authorList>
            <person name="Steward A R."/>
        </authorList>
    </citation>
    <scope>NUCLEOTIDE SEQUENCE</scope>
</reference>
<feature type="chain" id="PRO_5032764400" description="Chitin-binding type-2 domain-containing protein" evidence="7">
    <location>
        <begin position="16"/>
        <end position="423"/>
    </location>
</feature>
<keyword evidence="2 7" id="KW-0732">Signal</keyword>
<dbReference type="InterPro" id="IPR002557">
    <property type="entry name" value="Chitin-bd_dom"/>
</dbReference>
<evidence type="ECO:0000256" key="6">
    <source>
        <dbReference type="SAM" id="MobiDB-lite"/>
    </source>
</evidence>
<organism evidence="9 10">
    <name type="scientific">Pieris macdunnoughi</name>
    <dbReference type="NCBI Taxonomy" id="345717"/>
    <lineage>
        <taxon>Eukaryota</taxon>
        <taxon>Metazoa</taxon>
        <taxon>Ecdysozoa</taxon>
        <taxon>Arthropoda</taxon>
        <taxon>Hexapoda</taxon>
        <taxon>Insecta</taxon>
        <taxon>Pterygota</taxon>
        <taxon>Neoptera</taxon>
        <taxon>Endopterygota</taxon>
        <taxon>Lepidoptera</taxon>
        <taxon>Glossata</taxon>
        <taxon>Ditrysia</taxon>
        <taxon>Papilionoidea</taxon>
        <taxon>Pieridae</taxon>
        <taxon>Pierinae</taxon>
        <taxon>Pieris</taxon>
    </lineage>
</organism>
<keyword evidence="4" id="KW-1015">Disulfide bond</keyword>
<dbReference type="InterPro" id="IPR051940">
    <property type="entry name" value="Chitin_bind-dev_reg"/>
</dbReference>
<dbReference type="AlphaFoldDB" id="A0A821N6W7"/>
<feature type="signal peptide" evidence="7">
    <location>
        <begin position="1"/>
        <end position="15"/>
    </location>
</feature>
<feature type="compositionally biased region" description="Polar residues" evidence="6">
    <location>
        <begin position="84"/>
        <end position="93"/>
    </location>
</feature>
<dbReference type="PANTHER" id="PTHR23301">
    <property type="entry name" value="CHITIN BINDING PERITROPHIN-A"/>
    <property type="match status" value="1"/>
</dbReference>
<dbReference type="InterPro" id="IPR036508">
    <property type="entry name" value="Chitin-bd_dom_sf"/>
</dbReference>
<dbReference type="PROSITE" id="PS50940">
    <property type="entry name" value="CHIT_BIND_II"/>
    <property type="match status" value="3"/>
</dbReference>
<evidence type="ECO:0000256" key="4">
    <source>
        <dbReference type="ARBA" id="ARBA00023157"/>
    </source>
</evidence>
<dbReference type="GO" id="GO:0005576">
    <property type="term" value="C:extracellular region"/>
    <property type="evidence" value="ECO:0007669"/>
    <property type="project" value="InterPro"/>
</dbReference>
<dbReference type="Pfam" id="PF01607">
    <property type="entry name" value="CBM_14"/>
    <property type="match status" value="3"/>
</dbReference>
<evidence type="ECO:0000313" key="10">
    <source>
        <dbReference type="Proteomes" id="UP000663880"/>
    </source>
</evidence>
<evidence type="ECO:0000313" key="9">
    <source>
        <dbReference type="EMBL" id="CAF4781307.1"/>
    </source>
</evidence>
<dbReference type="OrthoDB" id="9991479at2759"/>
<keyword evidence="1" id="KW-0147">Chitin-binding</keyword>
<accession>A0A821N6W7</accession>
<evidence type="ECO:0000256" key="1">
    <source>
        <dbReference type="ARBA" id="ARBA00022669"/>
    </source>
</evidence>
<dbReference type="Gene3D" id="2.170.140.10">
    <property type="entry name" value="Chitin binding domain"/>
    <property type="match status" value="3"/>
</dbReference>
<evidence type="ECO:0000256" key="3">
    <source>
        <dbReference type="ARBA" id="ARBA00022737"/>
    </source>
</evidence>
<dbReference type="GO" id="GO:0008061">
    <property type="term" value="F:chitin binding"/>
    <property type="evidence" value="ECO:0007669"/>
    <property type="project" value="UniProtKB-KW"/>
</dbReference>
<evidence type="ECO:0000256" key="2">
    <source>
        <dbReference type="ARBA" id="ARBA00022729"/>
    </source>
</evidence>
<name>A0A821N6W7_9NEOP</name>
<evidence type="ECO:0000256" key="7">
    <source>
        <dbReference type="SAM" id="SignalP"/>
    </source>
</evidence>
<evidence type="ECO:0000256" key="5">
    <source>
        <dbReference type="ARBA" id="ARBA00023180"/>
    </source>
</evidence>
<feature type="domain" description="Chitin-binding type-2" evidence="8">
    <location>
        <begin position="227"/>
        <end position="285"/>
    </location>
</feature>
<dbReference type="Proteomes" id="UP000663880">
    <property type="component" value="Unassembled WGS sequence"/>
</dbReference>
<feature type="domain" description="Chitin-binding type-2" evidence="8">
    <location>
        <begin position="158"/>
        <end position="217"/>
    </location>
</feature>
<dbReference type="SUPFAM" id="SSF57625">
    <property type="entry name" value="Invertebrate chitin-binding proteins"/>
    <property type="match status" value="3"/>
</dbReference>
<feature type="region of interest" description="Disordered" evidence="6">
    <location>
        <begin position="402"/>
        <end position="423"/>
    </location>
</feature>
<protein>
    <recommendedName>
        <fullName evidence="8">Chitin-binding type-2 domain-containing protein</fullName>
    </recommendedName>
</protein>